<name>A0A9W8WRJ8_9PLEO</name>
<accession>A0A9W8WRJ8</accession>
<protein>
    <recommendedName>
        <fullName evidence="1">Bulb-type lectin domain-containing protein</fullName>
    </recommendedName>
</protein>
<dbReference type="PROSITE" id="PS50927">
    <property type="entry name" value="BULB_LECTIN"/>
    <property type="match status" value="1"/>
</dbReference>
<dbReference type="AlphaFoldDB" id="A0A9W8WRJ8"/>
<dbReference type="SMART" id="SM00108">
    <property type="entry name" value="B_lectin"/>
    <property type="match status" value="1"/>
</dbReference>
<organism evidence="2 3">
    <name type="scientific">Didymella glomerata</name>
    <dbReference type="NCBI Taxonomy" id="749621"/>
    <lineage>
        <taxon>Eukaryota</taxon>
        <taxon>Fungi</taxon>
        <taxon>Dikarya</taxon>
        <taxon>Ascomycota</taxon>
        <taxon>Pezizomycotina</taxon>
        <taxon>Dothideomycetes</taxon>
        <taxon>Pleosporomycetidae</taxon>
        <taxon>Pleosporales</taxon>
        <taxon>Pleosporineae</taxon>
        <taxon>Didymellaceae</taxon>
        <taxon>Didymella</taxon>
    </lineage>
</organism>
<gene>
    <name evidence="2" type="ORF">N0V87_009219</name>
</gene>
<reference evidence="2" key="1">
    <citation type="submission" date="2022-10" db="EMBL/GenBank/DDBJ databases">
        <title>Tapping the CABI collections for fungal endophytes: first genome assemblies for Collariella, Neodidymelliopsis, Ascochyta clinopodiicola, Didymella pomorum, Didymosphaeria variabile, Neocosmospora piperis and Neocucurbitaria cava.</title>
        <authorList>
            <person name="Hill R."/>
        </authorList>
    </citation>
    <scope>NUCLEOTIDE SEQUENCE</scope>
    <source>
        <strain evidence="2">IMI 360193</strain>
    </source>
</reference>
<dbReference type="OrthoDB" id="3827652at2759"/>
<dbReference type="InterPro" id="IPR036426">
    <property type="entry name" value="Bulb-type_lectin_dom_sf"/>
</dbReference>
<dbReference type="Proteomes" id="UP001140562">
    <property type="component" value="Unassembled WGS sequence"/>
</dbReference>
<comment type="caution">
    <text evidence="2">The sequence shown here is derived from an EMBL/GenBank/DDBJ whole genome shotgun (WGS) entry which is preliminary data.</text>
</comment>
<dbReference type="SUPFAM" id="SSF51110">
    <property type="entry name" value="alpha-D-mannose-specific plant lectins"/>
    <property type="match status" value="1"/>
</dbReference>
<evidence type="ECO:0000259" key="1">
    <source>
        <dbReference type="PROSITE" id="PS50927"/>
    </source>
</evidence>
<keyword evidence="3" id="KW-1185">Reference proteome</keyword>
<dbReference type="InterPro" id="IPR001480">
    <property type="entry name" value="Bulb-type_lectin_dom"/>
</dbReference>
<dbReference type="EMBL" id="JAPEUV010000152">
    <property type="protein sequence ID" value="KAJ4331375.1"/>
    <property type="molecule type" value="Genomic_DNA"/>
</dbReference>
<evidence type="ECO:0000313" key="3">
    <source>
        <dbReference type="Proteomes" id="UP001140562"/>
    </source>
</evidence>
<proteinExistence type="predicted"/>
<sequence>MTRSDMYTGDELKINEELVSPNGRTKFTFQGDGHLVVSVDGKFIWGTWTNGQGGTRLCLQADGNLVMYTDSGNAIWQSSTGSNNGKQMWLACQDDNNIVVYGDNTYLWATETAHVIPFRKIYYDNTDVVALYPGIQDQKGKVWDGRANSGTYWLTGKGRVTSVDYLTDKDDNGHPLRDRVSDRGMKLMVNRVGGDDAMCNEKTLRFDEHCTEIHKVKCDGGRLYWMF</sequence>
<feature type="domain" description="Bulb-type lectin" evidence="1">
    <location>
        <begin position="3"/>
        <end position="113"/>
    </location>
</feature>
<evidence type="ECO:0000313" key="2">
    <source>
        <dbReference type="EMBL" id="KAJ4331375.1"/>
    </source>
</evidence>
<dbReference type="Gene3D" id="2.90.10.10">
    <property type="entry name" value="Bulb-type lectin domain"/>
    <property type="match status" value="2"/>
</dbReference>